<keyword evidence="3" id="KW-1185">Reference proteome</keyword>
<sequence>MEEKKKNTLYILAAIGVTIIGVTTGLWLVWGFVITLMVIESLVSSLKSWTKERDKHYLEILQKNQLGSANNTDLLLSIQTSLASIEERLKALEK</sequence>
<protein>
    <submittedName>
        <fullName evidence="2">Uncharacterized protein</fullName>
    </submittedName>
</protein>
<dbReference type="AlphaFoldDB" id="A0A8A3S2J1"/>
<dbReference type="KEGG" id="maqe:RJ40_02155"/>
<accession>A0A8A3S2J1</accession>
<evidence type="ECO:0000313" key="2">
    <source>
        <dbReference type="EMBL" id="QSZ66385.1"/>
    </source>
</evidence>
<reference evidence="2" key="2">
    <citation type="submission" date="2019-02" db="EMBL/GenBank/DDBJ databases">
        <authorList>
            <person name="Chen S.-C."/>
            <person name="Chien H.-H."/>
            <person name="Lai M.-C."/>
        </authorList>
    </citation>
    <scope>NUCLEOTIDE SEQUENCE</scope>
    <source>
        <strain evidence="2">N2F9704</strain>
    </source>
</reference>
<evidence type="ECO:0000256" key="1">
    <source>
        <dbReference type="SAM" id="Phobius"/>
    </source>
</evidence>
<name>A0A8A3S2J1_9EURY</name>
<dbReference type="GeneID" id="76423124"/>
<evidence type="ECO:0000313" key="3">
    <source>
        <dbReference type="Proteomes" id="UP001042704"/>
    </source>
</evidence>
<keyword evidence="1" id="KW-1133">Transmembrane helix</keyword>
<dbReference type="EMBL" id="CP036172">
    <property type="protein sequence ID" value="QSZ66385.1"/>
    <property type="molecule type" value="Genomic_DNA"/>
</dbReference>
<dbReference type="Proteomes" id="UP001042704">
    <property type="component" value="Chromosome"/>
</dbReference>
<keyword evidence="1" id="KW-0812">Transmembrane</keyword>
<organism evidence="2 3">
    <name type="scientific">Methanofollis aquaemaris</name>
    <dbReference type="NCBI Taxonomy" id="126734"/>
    <lineage>
        <taxon>Archaea</taxon>
        <taxon>Methanobacteriati</taxon>
        <taxon>Methanobacteriota</taxon>
        <taxon>Stenosarchaea group</taxon>
        <taxon>Methanomicrobia</taxon>
        <taxon>Methanomicrobiales</taxon>
        <taxon>Methanomicrobiaceae</taxon>
        <taxon>Methanofollis</taxon>
    </lineage>
</organism>
<feature type="transmembrane region" description="Helical" evidence="1">
    <location>
        <begin position="9"/>
        <end position="39"/>
    </location>
</feature>
<dbReference type="RefSeq" id="WP_265581717.1">
    <property type="nucleotide sequence ID" value="NZ_CP036172.1"/>
</dbReference>
<gene>
    <name evidence="2" type="ORF">RJ40_02155</name>
</gene>
<proteinExistence type="predicted"/>
<reference evidence="2" key="1">
    <citation type="journal article" date="2001" name="Int. J. Syst. Evol. Microbiol.">
        <title>Methanofollis aquaemaris sp. nov., a methanogen isolated from an aquaculture fish pond.</title>
        <authorList>
            <person name="Lai M.C."/>
            <person name="Chen S.C."/>
        </authorList>
    </citation>
    <scope>NUCLEOTIDE SEQUENCE</scope>
    <source>
        <strain evidence="2">N2F9704</strain>
    </source>
</reference>
<keyword evidence="1" id="KW-0472">Membrane</keyword>